<keyword evidence="2" id="KW-1185">Reference proteome</keyword>
<dbReference type="Proteomes" id="UP000601361">
    <property type="component" value="Unassembled WGS sequence"/>
</dbReference>
<reference evidence="2" key="1">
    <citation type="journal article" date="2019" name="Int. J. Syst. Evol. Microbiol.">
        <title>The Global Catalogue of Microorganisms (GCM) 10K type strain sequencing project: providing services to taxonomists for standard genome sequencing and annotation.</title>
        <authorList>
            <consortium name="The Broad Institute Genomics Platform"/>
            <consortium name="The Broad Institute Genome Sequencing Center for Infectious Disease"/>
            <person name="Wu L."/>
            <person name="Ma J."/>
        </authorList>
    </citation>
    <scope>NUCLEOTIDE SEQUENCE [LARGE SCALE GENOMIC DNA]</scope>
    <source>
        <strain evidence="2">CGMCC 1.12990</strain>
    </source>
</reference>
<organism evidence="1 2">
    <name type="scientific">Hymenobacter glacieicola</name>
    <dbReference type="NCBI Taxonomy" id="1562124"/>
    <lineage>
        <taxon>Bacteria</taxon>
        <taxon>Pseudomonadati</taxon>
        <taxon>Bacteroidota</taxon>
        <taxon>Cytophagia</taxon>
        <taxon>Cytophagales</taxon>
        <taxon>Hymenobacteraceae</taxon>
        <taxon>Hymenobacter</taxon>
    </lineage>
</organism>
<sequence>MQVTTSLNYQITVQRYLWVLELLMKFAEFKQLNMFRQAEHLRRHGHLLAERRQDSFRLRLFAAADFYAEEWCEWDEERILFIHLFQHPAGLHEYLHAIRLPKEL</sequence>
<accession>A0ABQ1WXU4</accession>
<evidence type="ECO:0000313" key="1">
    <source>
        <dbReference type="EMBL" id="GGG47469.1"/>
    </source>
</evidence>
<evidence type="ECO:0000313" key="2">
    <source>
        <dbReference type="Proteomes" id="UP000601361"/>
    </source>
</evidence>
<comment type="caution">
    <text evidence="1">The sequence shown here is derived from an EMBL/GenBank/DDBJ whole genome shotgun (WGS) entry which is preliminary data.</text>
</comment>
<name>A0ABQ1WXU4_9BACT</name>
<dbReference type="EMBL" id="BMGS01000006">
    <property type="protein sequence ID" value="GGG47469.1"/>
    <property type="molecule type" value="Genomic_DNA"/>
</dbReference>
<proteinExistence type="predicted"/>
<protein>
    <submittedName>
        <fullName evidence="1">Uncharacterized protein</fullName>
    </submittedName>
</protein>
<gene>
    <name evidence="1" type="ORF">GCM10011378_24550</name>
</gene>